<dbReference type="InterPro" id="IPR048816">
    <property type="entry name" value="Peptidase_M17_N_1"/>
</dbReference>
<dbReference type="Proteomes" id="UP000578030">
    <property type="component" value="Unassembled WGS sequence"/>
</dbReference>
<dbReference type="PANTHER" id="PTHR11963">
    <property type="entry name" value="LEUCINE AMINOPEPTIDASE-RELATED"/>
    <property type="match status" value="1"/>
</dbReference>
<dbReference type="GO" id="GO:0006508">
    <property type="term" value="P:proteolysis"/>
    <property type="evidence" value="ECO:0007669"/>
    <property type="project" value="UniProtKB-KW"/>
</dbReference>
<evidence type="ECO:0000259" key="6">
    <source>
        <dbReference type="PROSITE" id="PS00631"/>
    </source>
</evidence>
<evidence type="ECO:0000256" key="4">
    <source>
        <dbReference type="ARBA" id="ARBA00022801"/>
    </source>
</evidence>
<sequence length="474" mass="49880">MSVEDFSCLLPATRGRRARTRTVHVLRQADAGDLATRIGDSGAAFLRESGFRGRAGELALVPGNGGVAAAVLGAGDRTDPFLFGGLAGALPPGPWTIALPDGLAPATAVLGFCLGAYRMPAFGRKVEETPDVARLIVPSGGAAGAEVARAIRLGRDLINTPPNLMGPSELARAARQALEPLGADVRIVKGRDLAQAYPTIAHVGAGSARAPKVVVAHWRGTQAGDDAPLLSLVGKGVCFDTGGYDIKPASSMLRMKKDMGGAALMLAMAQLIMTRDLPVRLELRLGCVENSISGEAMRPSDVVTTRSGLTVEIGNTDAEGRLVLCDLLSEACESLPALLVDAATLTGAARVALGPDLPALFSNDDSVADMILEAGRACHDPLWRLPLWDGYADWLRSPVADLNNVSAKPMAGAVTAALFLRNFIKTGVRWAHIDTYAWNDNYRSGRPEGGETPALRALYASLLRILNVTDRQQQ</sequence>
<dbReference type="GO" id="GO:0070006">
    <property type="term" value="F:metalloaminopeptidase activity"/>
    <property type="evidence" value="ECO:0007669"/>
    <property type="project" value="InterPro"/>
</dbReference>
<dbReference type="GO" id="GO:0030145">
    <property type="term" value="F:manganese ion binding"/>
    <property type="evidence" value="ECO:0007669"/>
    <property type="project" value="InterPro"/>
</dbReference>
<dbReference type="GO" id="GO:0005737">
    <property type="term" value="C:cytoplasm"/>
    <property type="evidence" value="ECO:0007669"/>
    <property type="project" value="InterPro"/>
</dbReference>
<proteinExistence type="inferred from homology"/>
<comment type="similarity">
    <text evidence="1">Belongs to the peptidase M17 family.</text>
</comment>
<evidence type="ECO:0000256" key="5">
    <source>
        <dbReference type="ARBA" id="ARBA00023211"/>
    </source>
</evidence>
<dbReference type="Pfam" id="PF21337">
    <property type="entry name" value="Peptidase_M17_N_1"/>
    <property type="match status" value="1"/>
</dbReference>
<dbReference type="Gene3D" id="3.40.220.10">
    <property type="entry name" value="Leucine Aminopeptidase, subunit E, domain 1"/>
    <property type="match status" value="1"/>
</dbReference>
<keyword evidence="3" id="KW-0645">Protease</keyword>
<dbReference type="Pfam" id="PF00883">
    <property type="entry name" value="Peptidase_M17"/>
    <property type="match status" value="1"/>
</dbReference>
<reference evidence="7 8" key="1">
    <citation type="submission" date="2020-04" db="EMBL/GenBank/DDBJ databases">
        <title>Description of novel Gluconacetobacter.</title>
        <authorList>
            <person name="Sombolestani A."/>
        </authorList>
    </citation>
    <scope>NUCLEOTIDE SEQUENCE [LARGE SCALE GENOMIC DNA]</scope>
    <source>
        <strain evidence="7 8">LMG 27802</strain>
    </source>
</reference>
<evidence type="ECO:0000256" key="1">
    <source>
        <dbReference type="ARBA" id="ARBA00009528"/>
    </source>
</evidence>
<keyword evidence="4" id="KW-0378">Hydrolase</keyword>
<dbReference type="SUPFAM" id="SSF53187">
    <property type="entry name" value="Zn-dependent exopeptidases"/>
    <property type="match status" value="1"/>
</dbReference>
<keyword evidence="8" id="KW-1185">Reference proteome</keyword>
<dbReference type="EMBL" id="JABEQM010000006">
    <property type="protein sequence ID" value="MBB2201790.1"/>
    <property type="molecule type" value="Genomic_DNA"/>
</dbReference>
<dbReference type="RefSeq" id="WP_246395883.1">
    <property type="nucleotide sequence ID" value="NZ_JABEQM010000006.1"/>
</dbReference>
<protein>
    <submittedName>
        <fullName evidence="7">Leucyl aminopeptidase family protein</fullName>
    </submittedName>
</protein>
<evidence type="ECO:0000313" key="8">
    <source>
        <dbReference type="Proteomes" id="UP000578030"/>
    </source>
</evidence>
<keyword evidence="5" id="KW-0464">Manganese</keyword>
<dbReference type="CDD" id="cd00433">
    <property type="entry name" value="Peptidase_M17"/>
    <property type="match status" value="1"/>
</dbReference>
<name>A0A7W4PL44_9PROT</name>
<dbReference type="AlphaFoldDB" id="A0A7W4PL44"/>
<keyword evidence="2 7" id="KW-0031">Aminopeptidase</keyword>
<accession>A0A7W4PL44</accession>
<organism evidence="7 8">
    <name type="scientific">Gluconacetobacter tumulisoli</name>
    <dbReference type="NCBI Taxonomy" id="1286189"/>
    <lineage>
        <taxon>Bacteria</taxon>
        <taxon>Pseudomonadati</taxon>
        <taxon>Pseudomonadota</taxon>
        <taxon>Alphaproteobacteria</taxon>
        <taxon>Acetobacterales</taxon>
        <taxon>Acetobacteraceae</taxon>
        <taxon>Gluconacetobacter</taxon>
    </lineage>
</organism>
<feature type="domain" description="Cytosol aminopeptidase" evidence="6">
    <location>
        <begin position="315"/>
        <end position="322"/>
    </location>
</feature>
<dbReference type="InterPro" id="IPR000819">
    <property type="entry name" value="Peptidase_M17_C"/>
</dbReference>
<dbReference type="InterPro" id="IPR011356">
    <property type="entry name" value="Leucine_aapep/pepB"/>
</dbReference>
<dbReference type="PROSITE" id="PS00631">
    <property type="entry name" value="CYTOSOL_AP"/>
    <property type="match status" value="1"/>
</dbReference>
<dbReference type="PRINTS" id="PR00481">
    <property type="entry name" value="LAMNOPPTDASE"/>
</dbReference>
<dbReference type="PANTHER" id="PTHR11963:SF20">
    <property type="entry name" value="PEPTIDASE B"/>
    <property type="match status" value="1"/>
</dbReference>
<evidence type="ECO:0000256" key="2">
    <source>
        <dbReference type="ARBA" id="ARBA00022438"/>
    </source>
</evidence>
<dbReference type="InterPro" id="IPR043472">
    <property type="entry name" value="Macro_dom-like"/>
</dbReference>
<evidence type="ECO:0000256" key="3">
    <source>
        <dbReference type="ARBA" id="ARBA00022670"/>
    </source>
</evidence>
<dbReference type="Gene3D" id="3.40.630.10">
    <property type="entry name" value="Zn peptidases"/>
    <property type="match status" value="1"/>
</dbReference>
<evidence type="ECO:0000313" key="7">
    <source>
        <dbReference type="EMBL" id="MBB2201790.1"/>
    </source>
</evidence>
<comment type="caution">
    <text evidence="7">The sequence shown here is derived from an EMBL/GenBank/DDBJ whole genome shotgun (WGS) entry which is preliminary data.</text>
</comment>
<gene>
    <name evidence="7" type="ORF">HLH28_09410</name>
</gene>